<reference evidence="2" key="1">
    <citation type="submission" date="2021-01" db="EMBL/GenBank/DDBJ databases">
        <authorList>
            <person name="Kaushik A."/>
        </authorList>
    </citation>
    <scope>NUCLEOTIDE SEQUENCE</scope>
    <source>
        <strain evidence="2">AG5</strain>
    </source>
</reference>
<evidence type="ECO:0000313" key="2">
    <source>
        <dbReference type="EMBL" id="CAE7127617.1"/>
    </source>
</evidence>
<dbReference type="PANTHER" id="PTHR39336">
    <property type="entry name" value="PYRIDOXAMINE PHOSPHATE OXIDASE FAMILY PROTEIN (AFU_ORTHOLOGUE AFUA_6G11440)"/>
    <property type="match status" value="1"/>
</dbReference>
<gene>
    <name evidence="2" type="ORF">RDB_LOCUS61341</name>
</gene>
<dbReference type="Pfam" id="PF01243">
    <property type="entry name" value="PNPOx_N"/>
    <property type="match status" value="1"/>
</dbReference>
<dbReference type="InterPro" id="IPR012349">
    <property type="entry name" value="Split_barrel_FMN-bd"/>
</dbReference>
<comment type="caution">
    <text evidence="2">The sequence shown here is derived from an EMBL/GenBank/DDBJ whole genome shotgun (WGS) entry which is preliminary data.</text>
</comment>
<dbReference type="EMBL" id="CAJNJQ010001227">
    <property type="protein sequence ID" value="CAE7127617.1"/>
    <property type="molecule type" value="Genomic_DNA"/>
</dbReference>
<dbReference type="SUPFAM" id="SSF50475">
    <property type="entry name" value="FMN-binding split barrel"/>
    <property type="match status" value="1"/>
</dbReference>
<name>A0A8H3HUF6_9AGAM</name>
<feature type="domain" description="Pyridoxamine 5'-phosphate oxidase N-terminal" evidence="1">
    <location>
        <begin position="14"/>
        <end position="132"/>
    </location>
</feature>
<evidence type="ECO:0000259" key="1">
    <source>
        <dbReference type="Pfam" id="PF01243"/>
    </source>
</evidence>
<sequence>MGKFYDSIPESFIPWINEQHCFWVATAPLSADGHVNVSPKGMTGTFKLLGPNSCFYQDISGSGVETISHLRENGRITVMFSAFKGSPRIVRLWGTGIVHELGSPRYKELIPPADRLPGSRAAIEVNIHKVGSVSKFTTNLPNLSLRICFVDSHADTPYRSMSIPGKERSCVMLCDLGNSEMLMDALKKSRMATADPIAHLKPTPAYPLPEDSVPEKSLRKYWAVKNVRSVDGIPGLQLGRTYAGLPMTRDEIKDNTRFHEPLAVGKVGSKSSQVGVVETQTRGGWAPIMLAFALGLVAAQLAGSIRDAYGLAFGL</sequence>
<proteinExistence type="predicted"/>
<protein>
    <recommendedName>
        <fullName evidence="1">Pyridoxamine 5'-phosphate oxidase N-terminal domain-containing protein</fullName>
    </recommendedName>
</protein>
<evidence type="ECO:0000313" key="3">
    <source>
        <dbReference type="Proteomes" id="UP000663827"/>
    </source>
</evidence>
<dbReference type="PANTHER" id="PTHR39336:SF3">
    <property type="entry name" value="PYRIDOXAMINE PHOSPHATE OXIDASE"/>
    <property type="match status" value="1"/>
</dbReference>
<organism evidence="2 3">
    <name type="scientific">Rhizoctonia solani</name>
    <dbReference type="NCBI Taxonomy" id="456999"/>
    <lineage>
        <taxon>Eukaryota</taxon>
        <taxon>Fungi</taxon>
        <taxon>Dikarya</taxon>
        <taxon>Basidiomycota</taxon>
        <taxon>Agaricomycotina</taxon>
        <taxon>Agaricomycetes</taxon>
        <taxon>Cantharellales</taxon>
        <taxon>Ceratobasidiaceae</taxon>
        <taxon>Rhizoctonia</taxon>
    </lineage>
</organism>
<dbReference type="InterPro" id="IPR011576">
    <property type="entry name" value="Pyridox_Oxase_N"/>
</dbReference>
<dbReference type="Gene3D" id="2.30.110.10">
    <property type="entry name" value="Electron Transport, Fmn-binding Protein, Chain A"/>
    <property type="match status" value="1"/>
</dbReference>
<dbReference type="AlphaFoldDB" id="A0A8H3HUF6"/>
<dbReference type="Proteomes" id="UP000663827">
    <property type="component" value="Unassembled WGS sequence"/>
</dbReference>
<accession>A0A8H3HUF6</accession>